<keyword evidence="1" id="KW-0597">Phosphoprotein</keyword>
<dbReference type="SUPFAM" id="SSF50978">
    <property type="entry name" value="WD40 repeat-like"/>
    <property type="match status" value="1"/>
</dbReference>
<evidence type="ECO:0000256" key="1">
    <source>
        <dbReference type="ARBA" id="ARBA00022553"/>
    </source>
</evidence>
<organism evidence="6 7">
    <name type="scientific">Saccharomycodes ludwigii</name>
    <dbReference type="NCBI Taxonomy" id="36035"/>
    <lineage>
        <taxon>Eukaryota</taxon>
        <taxon>Fungi</taxon>
        <taxon>Dikarya</taxon>
        <taxon>Ascomycota</taxon>
        <taxon>Saccharomycotina</taxon>
        <taxon>Saccharomycetes</taxon>
        <taxon>Saccharomycodales</taxon>
        <taxon>Saccharomycodaceae</taxon>
        <taxon>Saccharomycodes</taxon>
    </lineage>
</organism>
<dbReference type="GO" id="GO:0006364">
    <property type="term" value="P:rRNA processing"/>
    <property type="evidence" value="ECO:0007669"/>
    <property type="project" value="InterPro"/>
</dbReference>
<dbReference type="VEuPathDB" id="FungiDB:SCODWIG_01407"/>
<dbReference type="Proteomes" id="UP000262825">
    <property type="component" value="Unassembled WGS sequence"/>
</dbReference>
<dbReference type="Gene3D" id="2.130.10.10">
    <property type="entry name" value="YVTN repeat-like/Quinoprotein amine dehydrogenase"/>
    <property type="match status" value="1"/>
</dbReference>
<keyword evidence="2 4" id="KW-0853">WD repeat</keyword>
<dbReference type="Pfam" id="PF00400">
    <property type="entry name" value="WD40"/>
    <property type="match status" value="2"/>
</dbReference>
<accession>A0A376B4M7</accession>
<keyword evidence="7" id="KW-1185">Reference proteome</keyword>
<dbReference type="InterPro" id="IPR044285">
    <property type="entry name" value="PWP1"/>
</dbReference>
<feature type="repeat" description="WD" evidence="4">
    <location>
        <begin position="244"/>
        <end position="286"/>
    </location>
</feature>
<protein>
    <submittedName>
        <fullName evidence="6">Related to Periodic tryptophan protein 1</fullName>
    </submittedName>
</protein>
<dbReference type="PANTHER" id="PTHR14091:SF0">
    <property type="entry name" value="PERIODIC TRYPTOPHAN PROTEIN 1 HOMOLOG"/>
    <property type="match status" value="1"/>
</dbReference>
<sequence length="520" mass="58756">MISSTCWVPQGFASNFPERYELNDEEMDRINKMAEQLNLNDDFTKKHEIESDGKKEEKILYNNDEDLKKYDLDHYDDDEKVATTEVNPNFDASILPGLTTVEENGEHYLELPDSHEETNEEVNEEALTLEQDEEKEELQIYPTDNLVLATRTETEGDLSFLDVYVYDDGDENDGFVRESSLYVHHDLMLPAFPLCVEWINFTPNRGNLTNTDNRGNFAAVGTFDPNIEIWNLDCVDKAFPDAILQGHKDAVLSLAHNHEHRNVLASASADSTLKLWDLNSTKAPVSSLNKIHGKKKVSSCEWYDFALLSSGYDSRLAITDVRSTESKYFNIGNGEEIEVAKFSNDYSNILCGTDSGNVYCFDIKNANKPLWTLNAHEGSITSLNVNTQIENLFVTTAMGDKVVKVWNNDNGVPKMVLNRNFGVGNVLTSSFAPDFEVSGNLVVGGVSGNLQLWDAFSNKSVKKAFRNELNKLEKEAISNNYKKFARKYKGDKTQEVLLTAEGLNGNDDDEEEEEEQWEDM</sequence>
<dbReference type="EMBL" id="UFAJ01000178">
    <property type="protein sequence ID" value="SSD59646.1"/>
    <property type="molecule type" value="Genomic_DNA"/>
</dbReference>
<evidence type="ECO:0000256" key="4">
    <source>
        <dbReference type="PROSITE-ProRule" id="PRU00221"/>
    </source>
</evidence>
<dbReference type="GO" id="GO:0005634">
    <property type="term" value="C:nucleus"/>
    <property type="evidence" value="ECO:0007669"/>
    <property type="project" value="TreeGrafter"/>
</dbReference>
<feature type="region of interest" description="Disordered" evidence="5">
    <location>
        <begin position="498"/>
        <end position="520"/>
    </location>
</feature>
<dbReference type="InterPro" id="IPR036322">
    <property type="entry name" value="WD40_repeat_dom_sf"/>
</dbReference>
<dbReference type="OrthoDB" id="270624at2759"/>
<evidence type="ECO:0000256" key="5">
    <source>
        <dbReference type="SAM" id="MobiDB-lite"/>
    </source>
</evidence>
<dbReference type="InterPro" id="IPR015943">
    <property type="entry name" value="WD40/YVTN_repeat-like_dom_sf"/>
</dbReference>
<evidence type="ECO:0000313" key="6">
    <source>
        <dbReference type="EMBL" id="SSD59646.1"/>
    </source>
</evidence>
<dbReference type="PROSITE" id="PS00678">
    <property type="entry name" value="WD_REPEATS_1"/>
    <property type="match status" value="1"/>
</dbReference>
<reference evidence="7" key="1">
    <citation type="submission" date="2018-06" db="EMBL/GenBank/DDBJ databases">
        <authorList>
            <person name="Guldener U."/>
        </authorList>
    </citation>
    <scope>NUCLEOTIDE SEQUENCE [LARGE SCALE GENOMIC DNA]</scope>
    <source>
        <strain evidence="7">UTAD17</strain>
    </source>
</reference>
<dbReference type="SMART" id="SM00320">
    <property type="entry name" value="WD40"/>
    <property type="match status" value="5"/>
</dbReference>
<gene>
    <name evidence="6" type="ORF">SCODWIG_01407</name>
</gene>
<proteinExistence type="predicted"/>
<evidence type="ECO:0000313" key="7">
    <source>
        <dbReference type="Proteomes" id="UP000262825"/>
    </source>
</evidence>
<evidence type="ECO:0000256" key="3">
    <source>
        <dbReference type="ARBA" id="ARBA00022737"/>
    </source>
</evidence>
<dbReference type="PANTHER" id="PTHR14091">
    <property type="entry name" value="PERIODIC TRYPTOPHAN PROTEIN 1"/>
    <property type="match status" value="1"/>
</dbReference>
<feature type="compositionally biased region" description="Acidic residues" evidence="5">
    <location>
        <begin position="506"/>
        <end position="520"/>
    </location>
</feature>
<feature type="repeat" description="WD" evidence="4">
    <location>
        <begin position="373"/>
        <end position="407"/>
    </location>
</feature>
<dbReference type="PROSITE" id="PS50294">
    <property type="entry name" value="WD_REPEATS_REGION"/>
    <property type="match status" value="1"/>
</dbReference>
<evidence type="ECO:0000256" key="2">
    <source>
        <dbReference type="ARBA" id="ARBA00022574"/>
    </source>
</evidence>
<dbReference type="InterPro" id="IPR019775">
    <property type="entry name" value="WD40_repeat_CS"/>
</dbReference>
<name>A0A376B4M7_9ASCO</name>
<keyword evidence="3" id="KW-0677">Repeat</keyword>
<dbReference type="PROSITE" id="PS50082">
    <property type="entry name" value="WD_REPEATS_2"/>
    <property type="match status" value="2"/>
</dbReference>
<dbReference type="InterPro" id="IPR001680">
    <property type="entry name" value="WD40_rpt"/>
</dbReference>
<dbReference type="AlphaFoldDB" id="A0A376B4M7"/>